<dbReference type="AlphaFoldDB" id="A0A7W2DX18"/>
<dbReference type="Proteomes" id="UP000587608">
    <property type="component" value="Unassembled WGS sequence"/>
</dbReference>
<dbReference type="RefSeq" id="WP_191854053.1">
    <property type="nucleotide sequence ID" value="NZ_CP108343.1"/>
</dbReference>
<dbReference type="EMBL" id="JACERG010000017">
    <property type="protein sequence ID" value="MBA5224553.1"/>
    <property type="molecule type" value="Genomic_DNA"/>
</dbReference>
<reference evidence="1 2" key="1">
    <citation type="submission" date="2020-07" db="EMBL/GenBank/DDBJ databases">
        <title>Differential regulation of undecylprodigiosin biosynthesis in the yeast-scavenging Streptomyces strain MBK6.</title>
        <authorList>
            <person name="Baral B."/>
            <person name="Siitonen V."/>
            <person name="Laughlin M."/>
            <person name="Yamada K."/>
            <person name="Ilomaeki M."/>
            <person name="Metsae-Ketelae M."/>
            <person name="Niemi J."/>
        </authorList>
    </citation>
    <scope>NUCLEOTIDE SEQUENCE [LARGE SCALE GENOMIC DNA]</scope>
    <source>
        <strain evidence="1 2">MBK6</strain>
    </source>
</reference>
<name>A0A7W2DX18_9ACTN</name>
<proteinExistence type="predicted"/>
<dbReference type="Pfam" id="PF16259">
    <property type="entry name" value="DUF4913"/>
    <property type="match status" value="1"/>
</dbReference>
<gene>
    <name evidence="1" type="ORF">H1X69_24585</name>
</gene>
<evidence type="ECO:0000313" key="1">
    <source>
        <dbReference type="EMBL" id="MBA5224553.1"/>
    </source>
</evidence>
<accession>A0A7W2DX18</accession>
<protein>
    <submittedName>
        <fullName evidence="1">DUF4913 domain-containing protein</fullName>
    </submittedName>
</protein>
<dbReference type="InterPro" id="IPR032584">
    <property type="entry name" value="DUF4913"/>
</dbReference>
<sequence>MPSPAEGSTESNHNVFRLPAGDLDDLAASLRRTIAEVREHGTLLDRLASEPTDGSSAAVRANHQHEQAARSFFILALGGAAYRDELEALTTWVDHLLLPVYGREISSARPWCARWQEHPEAVARLHGLWLAWQQYTDAEADLAGPATWHRDHLDHVMAQLRSPEGPFAACTTSMARPSHRLLPSPADLEEETA</sequence>
<organism evidence="1 2">
    <name type="scientific">Streptomyces griseoaurantiacus</name>
    <dbReference type="NCBI Taxonomy" id="68213"/>
    <lineage>
        <taxon>Bacteria</taxon>
        <taxon>Bacillati</taxon>
        <taxon>Actinomycetota</taxon>
        <taxon>Actinomycetes</taxon>
        <taxon>Kitasatosporales</taxon>
        <taxon>Streptomycetaceae</taxon>
        <taxon>Streptomyces</taxon>
        <taxon>Streptomyces aurantiacus group</taxon>
    </lineage>
</organism>
<comment type="caution">
    <text evidence="1">The sequence shown here is derived from an EMBL/GenBank/DDBJ whole genome shotgun (WGS) entry which is preliminary data.</text>
</comment>
<evidence type="ECO:0000313" key="2">
    <source>
        <dbReference type="Proteomes" id="UP000587608"/>
    </source>
</evidence>